<gene>
    <name evidence="4" type="ORF">ACJMK2_038085</name>
</gene>
<protein>
    <submittedName>
        <fullName evidence="4">Uncharacterized protein</fullName>
    </submittedName>
</protein>
<dbReference type="Proteomes" id="UP001634394">
    <property type="component" value="Unassembled WGS sequence"/>
</dbReference>
<feature type="chain" id="PRO_5044886483" evidence="3">
    <location>
        <begin position="23"/>
        <end position="208"/>
    </location>
</feature>
<proteinExistence type="predicted"/>
<dbReference type="InterPro" id="IPR052065">
    <property type="entry name" value="Compl_asym_regulator"/>
</dbReference>
<keyword evidence="5" id="KW-1185">Reference proteome</keyword>
<name>A0ABD3WMW0_SINWO</name>
<sequence>MGYRLDIIALLPILLTTGVVLTAPVYNVTINGAWSEWKNISQCYARSCNSRCRFMFKRTCDKGEMEQIRFCNNPSPGYGGRWCDGPVMQKVECENHVQPGWSEWGPVQCEEDCRSSETVTVRGHRHRTCNNPPPIHEMDMCCGVQIEDQDENADICKNLIICIVSTTAATSATKVTCLTTAGFDYGYEDQPKVPIKKDDISYDYSECS</sequence>
<evidence type="ECO:0000256" key="2">
    <source>
        <dbReference type="ARBA" id="ARBA00023157"/>
    </source>
</evidence>
<dbReference type="AlphaFoldDB" id="A0ABD3WMW0"/>
<dbReference type="InterPro" id="IPR036383">
    <property type="entry name" value="TSP1_rpt_sf"/>
</dbReference>
<evidence type="ECO:0000256" key="3">
    <source>
        <dbReference type="SAM" id="SignalP"/>
    </source>
</evidence>
<evidence type="ECO:0000256" key="1">
    <source>
        <dbReference type="ARBA" id="ARBA00022737"/>
    </source>
</evidence>
<keyword evidence="3" id="KW-0732">Signal</keyword>
<dbReference type="SUPFAM" id="SSF82895">
    <property type="entry name" value="TSP-1 type 1 repeat"/>
    <property type="match status" value="1"/>
</dbReference>
<dbReference type="EMBL" id="JBJQND010000006">
    <property type="protein sequence ID" value="KAL3875157.1"/>
    <property type="molecule type" value="Genomic_DNA"/>
</dbReference>
<keyword evidence="1" id="KW-0677">Repeat</keyword>
<accession>A0ABD3WMW0</accession>
<comment type="caution">
    <text evidence="4">The sequence shown here is derived from an EMBL/GenBank/DDBJ whole genome shotgun (WGS) entry which is preliminary data.</text>
</comment>
<dbReference type="PANTHER" id="PTHR22906">
    <property type="entry name" value="PROPERDIN"/>
    <property type="match status" value="1"/>
</dbReference>
<evidence type="ECO:0000313" key="4">
    <source>
        <dbReference type="EMBL" id="KAL3875157.1"/>
    </source>
</evidence>
<evidence type="ECO:0000313" key="5">
    <source>
        <dbReference type="Proteomes" id="UP001634394"/>
    </source>
</evidence>
<reference evidence="4 5" key="1">
    <citation type="submission" date="2024-11" db="EMBL/GenBank/DDBJ databases">
        <title>Chromosome-level genome assembly of the freshwater bivalve Anodonta woodiana.</title>
        <authorList>
            <person name="Chen X."/>
        </authorList>
    </citation>
    <scope>NUCLEOTIDE SEQUENCE [LARGE SCALE GENOMIC DNA]</scope>
    <source>
        <strain evidence="4">MN2024</strain>
        <tissue evidence="4">Gills</tissue>
    </source>
</reference>
<dbReference type="InterPro" id="IPR000884">
    <property type="entry name" value="TSP1_rpt"/>
</dbReference>
<dbReference type="Gene3D" id="2.20.100.10">
    <property type="entry name" value="Thrombospondin type-1 (TSP1) repeat"/>
    <property type="match status" value="1"/>
</dbReference>
<organism evidence="4 5">
    <name type="scientific">Sinanodonta woodiana</name>
    <name type="common">Chinese pond mussel</name>
    <name type="synonym">Anodonta woodiana</name>
    <dbReference type="NCBI Taxonomy" id="1069815"/>
    <lineage>
        <taxon>Eukaryota</taxon>
        <taxon>Metazoa</taxon>
        <taxon>Spiralia</taxon>
        <taxon>Lophotrochozoa</taxon>
        <taxon>Mollusca</taxon>
        <taxon>Bivalvia</taxon>
        <taxon>Autobranchia</taxon>
        <taxon>Heteroconchia</taxon>
        <taxon>Palaeoheterodonta</taxon>
        <taxon>Unionida</taxon>
        <taxon>Unionoidea</taxon>
        <taxon>Unionidae</taxon>
        <taxon>Unioninae</taxon>
        <taxon>Sinanodonta</taxon>
    </lineage>
</organism>
<dbReference type="PROSITE" id="PS50092">
    <property type="entry name" value="TSP1"/>
    <property type="match status" value="1"/>
</dbReference>
<keyword evidence="2" id="KW-1015">Disulfide bond</keyword>
<feature type="signal peptide" evidence="3">
    <location>
        <begin position="1"/>
        <end position="22"/>
    </location>
</feature>